<gene>
    <name evidence="1" type="ORF">SAMN05444277_103195</name>
</gene>
<keyword evidence="1" id="KW-0449">Lipoprotein</keyword>
<name>A0A1I5UBW5_9BACT</name>
<dbReference type="OrthoDB" id="843771at2"/>
<dbReference type="RefSeq" id="WP_090656815.1">
    <property type="nucleotide sequence ID" value="NZ_FOXQ01000003.1"/>
</dbReference>
<dbReference type="AlphaFoldDB" id="A0A1I5UBW5"/>
<evidence type="ECO:0000313" key="2">
    <source>
        <dbReference type="Proteomes" id="UP000199031"/>
    </source>
</evidence>
<organism evidence="1 2">
    <name type="scientific">Parafilimonas terrae</name>
    <dbReference type="NCBI Taxonomy" id="1465490"/>
    <lineage>
        <taxon>Bacteria</taxon>
        <taxon>Pseudomonadati</taxon>
        <taxon>Bacteroidota</taxon>
        <taxon>Chitinophagia</taxon>
        <taxon>Chitinophagales</taxon>
        <taxon>Chitinophagaceae</taxon>
        <taxon>Parafilimonas</taxon>
    </lineage>
</organism>
<protein>
    <submittedName>
        <fullName evidence="1">Susd and RagB outer membrane lipoprotein</fullName>
    </submittedName>
</protein>
<dbReference type="Gene3D" id="1.25.40.390">
    <property type="match status" value="1"/>
</dbReference>
<accession>A0A1I5UBW5</accession>
<dbReference type="Pfam" id="PF12741">
    <property type="entry name" value="SusD-like"/>
    <property type="match status" value="1"/>
</dbReference>
<dbReference type="Proteomes" id="UP000199031">
    <property type="component" value="Unassembled WGS sequence"/>
</dbReference>
<dbReference type="InterPro" id="IPR024302">
    <property type="entry name" value="SusD-like"/>
</dbReference>
<keyword evidence="2" id="KW-1185">Reference proteome</keyword>
<proteinExistence type="predicted"/>
<sequence length="520" mass="57802">MNTILSFHHISKSCTAIIIFGLITLTACTKKFDEINTDPTTFSSFTPATIPNAFAKAEYQGIYGDPGIYQLARNLFVDLWSQYYATIDPGVSPDKYVQRKDWEFYQWLSMYSSAYPTLKQVIDATENTDIPANAVAKVWKVYIFHSNTDFYGPVPYFQAGSGQFSISYDAQKDIYYDMFKVLDTAVTALKTTDASAKPFGDNDLIYHGDVTKWLKLANTLRLRLALRISFVEPDKAKEEAEKAVADGVMTSNDDNAMMDVATASPNGLNLMSPWGGFRMSASMESYLKGFSDPRMPVYFSPAPDDNEYHGIRNGLSVAQLAGANPGGAGNNLSNIGPGWNPDLAASNKLTVMYSSEAYFLRAEGALNGWNMGGTAKELYEKGITNSMQQWDIDNAAIQTYLQSTSLPAKPGDYMNSPAVSNIPVKFSDDPEKQRQQIATQKWLALFPDGIEAWAEVRRTGYPQLYPVVNSDNPDVPASEIIKRFTFIDLEYESNKQAVQNALPLLNGPDKNNTPVWWDVK</sequence>
<evidence type="ECO:0000313" key="1">
    <source>
        <dbReference type="EMBL" id="SFP92793.1"/>
    </source>
</evidence>
<dbReference type="SUPFAM" id="SSF48452">
    <property type="entry name" value="TPR-like"/>
    <property type="match status" value="1"/>
</dbReference>
<reference evidence="1 2" key="1">
    <citation type="submission" date="2016-10" db="EMBL/GenBank/DDBJ databases">
        <authorList>
            <person name="de Groot N.N."/>
        </authorList>
    </citation>
    <scope>NUCLEOTIDE SEQUENCE [LARGE SCALE GENOMIC DNA]</scope>
    <source>
        <strain evidence="1 2">DSM 28286</strain>
    </source>
</reference>
<dbReference type="STRING" id="1465490.SAMN05444277_103195"/>
<dbReference type="InterPro" id="IPR011990">
    <property type="entry name" value="TPR-like_helical_dom_sf"/>
</dbReference>
<dbReference type="EMBL" id="FOXQ01000003">
    <property type="protein sequence ID" value="SFP92793.1"/>
    <property type="molecule type" value="Genomic_DNA"/>
</dbReference>